<evidence type="ECO:0000256" key="2">
    <source>
        <dbReference type="ARBA" id="ARBA00022801"/>
    </source>
</evidence>
<evidence type="ECO:0000256" key="3">
    <source>
        <dbReference type="ARBA" id="ARBA00022806"/>
    </source>
</evidence>
<gene>
    <name evidence="8" type="ORF">B9L23_08420</name>
</gene>
<evidence type="ECO:0000313" key="8">
    <source>
        <dbReference type="EMBL" id="OXB94877.1"/>
    </source>
</evidence>
<dbReference type="GO" id="GO:0043138">
    <property type="term" value="F:3'-5' DNA helicase activity"/>
    <property type="evidence" value="ECO:0007669"/>
    <property type="project" value="TreeGrafter"/>
</dbReference>
<dbReference type="Proteomes" id="UP000198394">
    <property type="component" value="Unassembled WGS sequence"/>
</dbReference>
<feature type="domain" description="UvrD-like helicase ATP-binding" evidence="7">
    <location>
        <begin position="21"/>
        <end position="267"/>
    </location>
</feature>
<dbReference type="Gene3D" id="3.40.50.300">
    <property type="entry name" value="P-loop containing nucleotide triphosphate hydrolases"/>
    <property type="match status" value="1"/>
</dbReference>
<dbReference type="SUPFAM" id="SSF52540">
    <property type="entry name" value="P-loop containing nucleoside triphosphate hydrolases"/>
    <property type="match status" value="1"/>
</dbReference>
<feature type="binding site" evidence="6">
    <location>
        <begin position="42"/>
        <end position="49"/>
    </location>
    <ligand>
        <name>ATP</name>
        <dbReference type="ChEBI" id="CHEBI:30616"/>
    </ligand>
</feature>
<comment type="caution">
    <text evidence="8">The sequence shown here is derived from an EMBL/GenBank/DDBJ whole genome shotgun (WGS) entry which is preliminary data.</text>
</comment>
<keyword evidence="5" id="KW-0238">DNA-binding</keyword>
<dbReference type="PANTHER" id="PTHR11070:SF2">
    <property type="entry name" value="ATP-DEPENDENT DNA HELICASE SRS2"/>
    <property type="match status" value="1"/>
</dbReference>
<organism evidence="8 9">
    <name type="scientific">Parageobacillus galactosidasius</name>
    <dbReference type="NCBI Taxonomy" id="883812"/>
    <lineage>
        <taxon>Bacteria</taxon>
        <taxon>Bacillati</taxon>
        <taxon>Bacillota</taxon>
        <taxon>Bacilli</taxon>
        <taxon>Bacillales</taxon>
        <taxon>Anoxybacillaceae</taxon>
        <taxon>Parageobacillus</taxon>
    </lineage>
</organism>
<dbReference type="RefSeq" id="WP_089097332.1">
    <property type="nucleotide sequence ID" value="NZ_NDYL01000001.1"/>
</dbReference>
<dbReference type="InterPro" id="IPR027417">
    <property type="entry name" value="P-loop_NTPase"/>
</dbReference>
<keyword evidence="9" id="KW-1185">Reference proteome</keyword>
<dbReference type="CDD" id="cd17932">
    <property type="entry name" value="DEXQc_UvrD"/>
    <property type="match status" value="1"/>
</dbReference>
<dbReference type="GO" id="GO:0000725">
    <property type="term" value="P:recombinational repair"/>
    <property type="evidence" value="ECO:0007669"/>
    <property type="project" value="TreeGrafter"/>
</dbReference>
<accession>A0A226QT60</accession>
<sequence>MQSTLEMPKGVNVFQVAQMLAELNDQQREAAMTIDGRVLVIAGAGSGKTKTLTTRIANMMANGVKPGSIFCATFTNKAAREMKERLAKVVGEDMANQVWMGTFHSLCVRILRKHGHLLGYEKDQNGRCKFAIYDSYDALKLIERIYKIMNLGEKYKPGLAMHYIDQAKNKLYTPEYCLYNQAETETEQVMAQVYDRYQRMLKEANAMDFGDLIMNTITLLDEFPEVAEYWQNKFEYILCDEYQDTNPAQFQLLVKLAEPQFNIFVVG</sequence>
<keyword evidence="4 6" id="KW-0067">ATP-binding</keyword>
<evidence type="ECO:0000256" key="1">
    <source>
        <dbReference type="ARBA" id="ARBA00022741"/>
    </source>
</evidence>
<evidence type="ECO:0000313" key="9">
    <source>
        <dbReference type="Proteomes" id="UP000198394"/>
    </source>
</evidence>
<proteinExistence type="predicted"/>
<keyword evidence="3 6" id="KW-0347">Helicase</keyword>
<evidence type="ECO:0000256" key="5">
    <source>
        <dbReference type="ARBA" id="ARBA00023125"/>
    </source>
</evidence>
<keyword evidence="2 6" id="KW-0378">Hydrolase</keyword>
<dbReference type="GO" id="GO:0033202">
    <property type="term" value="C:DNA helicase complex"/>
    <property type="evidence" value="ECO:0007669"/>
    <property type="project" value="TreeGrafter"/>
</dbReference>
<dbReference type="PROSITE" id="PS51198">
    <property type="entry name" value="UVRD_HELICASE_ATP_BIND"/>
    <property type="match status" value="1"/>
</dbReference>
<dbReference type="InterPro" id="IPR014016">
    <property type="entry name" value="UvrD-like_ATP-bd"/>
</dbReference>
<dbReference type="InterPro" id="IPR000212">
    <property type="entry name" value="DNA_helicase_UvrD/REP"/>
</dbReference>
<dbReference type="EMBL" id="NDYL01000001">
    <property type="protein sequence ID" value="OXB94877.1"/>
    <property type="molecule type" value="Genomic_DNA"/>
</dbReference>
<name>A0A226QT60_9BACL</name>
<dbReference type="AlphaFoldDB" id="A0A226QT60"/>
<dbReference type="GO" id="GO:0005524">
    <property type="term" value="F:ATP binding"/>
    <property type="evidence" value="ECO:0007669"/>
    <property type="project" value="UniProtKB-UniRule"/>
</dbReference>
<dbReference type="PANTHER" id="PTHR11070">
    <property type="entry name" value="UVRD / RECB / PCRA DNA HELICASE FAMILY MEMBER"/>
    <property type="match status" value="1"/>
</dbReference>
<dbReference type="GO" id="GO:0016787">
    <property type="term" value="F:hydrolase activity"/>
    <property type="evidence" value="ECO:0007669"/>
    <property type="project" value="UniProtKB-UniRule"/>
</dbReference>
<keyword evidence="1 6" id="KW-0547">Nucleotide-binding</keyword>
<dbReference type="Pfam" id="PF00580">
    <property type="entry name" value="UvrD-helicase"/>
    <property type="match status" value="1"/>
</dbReference>
<dbReference type="InterPro" id="IPR013986">
    <property type="entry name" value="DExx_box_DNA_helicase_dom_sf"/>
</dbReference>
<dbReference type="Gene3D" id="1.10.10.160">
    <property type="match status" value="1"/>
</dbReference>
<dbReference type="GO" id="GO:0005829">
    <property type="term" value="C:cytosol"/>
    <property type="evidence" value="ECO:0007669"/>
    <property type="project" value="TreeGrafter"/>
</dbReference>
<evidence type="ECO:0000259" key="7">
    <source>
        <dbReference type="PROSITE" id="PS51198"/>
    </source>
</evidence>
<evidence type="ECO:0000256" key="6">
    <source>
        <dbReference type="PROSITE-ProRule" id="PRU00560"/>
    </source>
</evidence>
<dbReference type="GO" id="GO:0003677">
    <property type="term" value="F:DNA binding"/>
    <property type="evidence" value="ECO:0007669"/>
    <property type="project" value="UniProtKB-KW"/>
</dbReference>
<evidence type="ECO:0000256" key="4">
    <source>
        <dbReference type="ARBA" id="ARBA00022840"/>
    </source>
</evidence>
<reference evidence="8 9" key="1">
    <citation type="submission" date="2017-04" db="EMBL/GenBank/DDBJ databases">
        <title>The genome sequence of Parageobacillus galactosidasius DSM 18751.</title>
        <authorList>
            <person name="Ramaloko W.T."/>
            <person name="Koen N."/>
            <person name="Polliack S."/>
            <person name="Aliyu H."/>
            <person name="Lebre P."/>
            <person name="Mohr T."/>
            <person name="Oswald F."/>
            <person name="Zwick M."/>
            <person name="Neumann A."/>
            <person name="Syldatk C."/>
            <person name="Cowan D."/>
            <person name="De Maayer P."/>
        </authorList>
    </citation>
    <scope>NUCLEOTIDE SEQUENCE [LARGE SCALE GENOMIC DNA]</scope>
    <source>
        <strain evidence="8 9">DSM 18751</strain>
    </source>
</reference>
<protein>
    <recommendedName>
        <fullName evidence="7">UvrD-like helicase ATP-binding domain-containing protein</fullName>
    </recommendedName>
</protein>